<organism evidence="1 2">
    <name type="scientific">Botryotinia fuckeliana (strain T4)</name>
    <name type="common">Noble rot fungus</name>
    <name type="synonym">Botrytis cinerea</name>
    <dbReference type="NCBI Taxonomy" id="999810"/>
    <lineage>
        <taxon>Eukaryota</taxon>
        <taxon>Fungi</taxon>
        <taxon>Dikarya</taxon>
        <taxon>Ascomycota</taxon>
        <taxon>Pezizomycotina</taxon>
        <taxon>Leotiomycetes</taxon>
        <taxon>Helotiales</taxon>
        <taxon>Sclerotiniaceae</taxon>
        <taxon>Botrytis</taxon>
    </lineage>
</organism>
<dbReference type="AlphaFoldDB" id="G2Y3R9"/>
<gene>
    <name evidence="1" type="ORF">BofuT4_uP004680.1</name>
</gene>
<accession>G2Y3R9</accession>
<dbReference type="Proteomes" id="UP000008177">
    <property type="component" value="Unplaced contigs"/>
</dbReference>
<proteinExistence type="predicted"/>
<sequence length="64" mass="7592">MQQNHINLLKASVLPKTKYSSDQSLCQSPKDDAPFPYPICRIWTYPMLRDVQQKELEIWSIKLR</sequence>
<name>G2Y3R9_BOTF4</name>
<evidence type="ECO:0000313" key="2">
    <source>
        <dbReference type="Proteomes" id="UP000008177"/>
    </source>
</evidence>
<dbReference type="InParanoid" id="G2Y3R9"/>
<dbReference type="EMBL" id="FQ790286">
    <property type="protein sequence ID" value="CCD47309.1"/>
    <property type="molecule type" value="Genomic_DNA"/>
</dbReference>
<dbReference type="HOGENOM" id="CLU_2867403_0_0_1"/>
<protein>
    <submittedName>
        <fullName evidence="1">Uncharacterized protein</fullName>
    </submittedName>
</protein>
<evidence type="ECO:0000313" key="1">
    <source>
        <dbReference type="EMBL" id="CCD47309.1"/>
    </source>
</evidence>
<reference evidence="2" key="1">
    <citation type="journal article" date="2011" name="PLoS Genet.">
        <title>Genomic analysis of the necrotrophic fungal pathogens Sclerotinia sclerotiorum and Botrytis cinerea.</title>
        <authorList>
            <person name="Amselem J."/>
            <person name="Cuomo C.A."/>
            <person name="van Kan J.A."/>
            <person name="Viaud M."/>
            <person name="Benito E.P."/>
            <person name="Couloux A."/>
            <person name="Coutinho P.M."/>
            <person name="de Vries R.P."/>
            <person name="Dyer P.S."/>
            <person name="Fillinger S."/>
            <person name="Fournier E."/>
            <person name="Gout L."/>
            <person name="Hahn M."/>
            <person name="Kohn L."/>
            <person name="Lapalu N."/>
            <person name="Plummer K.M."/>
            <person name="Pradier J.M."/>
            <person name="Quevillon E."/>
            <person name="Sharon A."/>
            <person name="Simon A."/>
            <person name="ten Have A."/>
            <person name="Tudzynski B."/>
            <person name="Tudzynski P."/>
            <person name="Wincker P."/>
            <person name="Andrew M."/>
            <person name="Anthouard V."/>
            <person name="Beever R.E."/>
            <person name="Beffa R."/>
            <person name="Benoit I."/>
            <person name="Bouzid O."/>
            <person name="Brault B."/>
            <person name="Chen Z."/>
            <person name="Choquer M."/>
            <person name="Collemare J."/>
            <person name="Cotton P."/>
            <person name="Danchin E.G."/>
            <person name="Da Silva C."/>
            <person name="Gautier A."/>
            <person name="Giraud C."/>
            <person name="Giraud T."/>
            <person name="Gonzalez C."/>
            <person name="Grossetete S."/>
            <person name="Guldener U."/>
            <person name="Henrissat B."/>
            <person name="Howlett B.J."/>
            <person name="Kodira C."/>
            <person name="Kretschmer M."/>
            <person name="Lappartient A."/>
            <person name="Leroch M."/>
            <person name="Levis C."/>
            <person name="Mauceli E."/>
            <person name="Neuveglise C."/>
            <person name="Oeser B."/>
            <person name="Pearson M."/>
            <person name="Poulain J."/>
            <person name="Poussereau N."/>
            <person name="Quesneville H."/>
            <person name="Rascle C."/>
            <person name="Schumacher J."/>
            <person name="Segurens B."/>
            <person name="Sexton A."/>
            <person name="Silva E."/>
            <person name="Sirven C."/>
            <person name="Soanes D.M."/>
            <person name="Talbot N.J."/>
            <person name="Templeton M."/>
            <person name="Yandava C."/>
            <person name="Yarden O."/>
            <person name="Zeng Q."/>
            <person name="Rollins J.A."/>
            <person name="Lebrun M.H."/>
            <person name="Dickman M."/>
        </authorList>
    </citation>
    <scope>NUCLEOTIDE SEQUENCE [LARGE SCALE GENOMIC DNA]</scope>
    <source>
        <strain evidence="2">T4</strain>
    </source>
</reference>